<feature type="compositionally biased region" description="Basic residues" evidence="3">
    <location>
        <begin position="35"/>
        <end position="46"/>
    </location>
</feature>
<dbReference type="EMBL" id="JAVRRD010000016">
    <property type="protein sequence ID" value="KAK5050916.1"/>
    <property type="molecule type" value="Genomic_DNA"/>
</dbReference>
<evidence type="ECO:0000256" key="2">
    <source>
        <dbReference type="ARBA" id="ARBA00023242"/>
    </source>
</evidence>
<dbReference type="GeneID" id="89971662"/>
<protein>
    <recommendedName>
        <fullName evidence="6">5-Methylcytosine G/T mismatch-specific DNA glycosylase</fullName>
    </recommendedName>
</protein>
<dbReference type="GO" id="GO:0003677">
    <property type="term" value="F:DNA binding"/>
    <property type="evidence" value="ECO:0007669"/>
    <property type="project" value="InterPro"/>
</dbReference>
<gene>
    <name evidence="4" type="ORF">LTR84_003475</name>
</gene>
<feature type="compositionally biased region" description="Acidic residues" evidence="3">
    <location>
        <begin position="850"/>
        <end position="860"/>
    </location>
</feature>
<reference evidence="4 5" key="1">
    <citation type="submission" date="2023-08" db="EMBL/GenBank/DDBJ databases">
        <title>Black Yeasts Isolated from many extreme environments.</title>
        <authorList>
            <person name="Coleine C."/>
            <person name="Stajich J.E."/>
            <person name="Selbmann L."/>
        </authorList>
    </citation>
    <scope>NUCLEOTIDE SEQUENCE [LARGE SCALE GENOMIC DNA]</scope>
    <source>
        <strain evidence="4 5">CCFEE 5792</strain>
    </source>
</reference>
<feature type="compositionally biased region" description="Basic residues" evidence="3">
    <location>
        <begin position="833"/>
        <end position="843"/>
    </location>
</feature>
<dbReference type="InterPro" id="IPR045138">
    <property type="entry name" value="MeCP2/MBD4"/>
</dbReference>
<evidence type="ECO:0000256" key="3">
    <source>
        <dbReference type="SAM" id="MobiDB-lite"/>
    </source>
</evidence>
<feature type="compositionally biased region" description="Polar residues" evidence="3">
    <location>
        <begin position="235"/>
        <end position="253"/>
    </location>
</feature>
<evidence type="ECO:0008006" key="6">
    <source>
        <dbReference type="Google" id="ProtNLM"/>
    </source>
</evidence>
<feature type="region of interest" description="Disordered" evidence="3">
    <location>
        <begin position="561"/>
        <end position="596"/>
    </location>
</feature>
<dbReference type="AlphaFoldDB" id="A0AAV9N730"/>
<comment type="caution">
    <text evidence="4">The sequence shown here is derived from an EMBL/GenBank/DDBJ whole genome shotgun (WGS) entry which is preliminary data.</text>
</comment>
<evidence type="ECO:0000313" key="5">
    <source>
        <dbReference type="Proteomes" id="UP001358417"/>
    </source>
</evidence>
<feature type="compositionally biased region" description="Basic and acidic residues" evidence="3">
    <location>
        <begin position="1"/>
        <end position="34"/>
    </location>
</feature>
<feature type="region of interest" description="Disordered" evidence="3">
    <location>
        <begin position="1"/>
        <end position="281"/>
    </location>
</feature>
<feature type="compositionally biased region" description="Polar residues" evidence="3">
    <location>
        <begin position="703"/>
        <end position="714"/>
    </location>
</feature>
<accession>A0AAV9N730</accession>
<feature type="compositionally biased region" description="Polar residues" evidence="3">
    <location>
        <begin position="260"/>
        <end position="276"/>
    </location>
</feature>
<feature type="region of interest" description="Disordered" evidence="3">
    <location>
        <begin position="499"/>
        <end position="530"/>
    </location>
</feature>
<evidence type="ECO:0000256" key="1">
    <source>
        <dbReference type="ARBA" id="ARBA00004123"/>
    </source>
</evidence>
<keyword evidence="2" id="KW-0539">Nucleus</keyword>
<comment type="subcellular location">
    <subcellularLocation>
        <location evidence="1">Nucleus</location>
    </subcellularLocation>
</comment>
<dbReference type="Proteomes" id="UP001358417">
    <property type="component" value="Unassembled WGS sequence"/>
</dbReference>
<organism evidence="4 5">
    <name type="scientific">Exophiala bonariae</name>
    <dbReference type="NCBI Taxonomy" id="1690606"/>
    <lineage>
        <taxon>Eukaryota</taxon>
        <taxon>Fungi</taxon>
        <taxon>Dikarya</taxon>
        <taxon>Ascomycota</taxon>
        <taxon>Pezizomycotina</taxon>
        <taxon>Eurotiomycetes</taxon>
        <taxon>Chaetothyriomycetidae</taxon>
        <taxon>Chaetothyriales</taxon>
        <taxon>Herpotrichiellaceae</taxon>
        <taxon>Exophiala</taxon>
    </lineage>
</organism>
<feature type="region of interest" description="Disordered" evidence="3">
    <location>
        <begin position="661"/>
        <end position="714"/>
    </location>
</feature>
<dbReference type="GO" id="GO:0005634">
    <property type="term" value="C:nucleus"/>
    <property type="evidence" value="ECO:0007669"/>
    <property type="project" value="UniProtKB-SubCell"/>
</dbReference>
<feature type="compositionally biased region" description="Basic and acidic residues" evidence="3">
    <location>
        <begin position="162"/>
        <end position="174"/>
    </location>
</feature>
<feature type="compositionally biased region" description="Polar residues" evidence="3">
    <location>
        <begin position="179"/>
        <end position="199"/>
    </location>
</feature>
<sequence length="872" mass="96132">MPSKIRDNSPERRREKKETSKSSERKDRDKDRDRERHHKYSSHRKTSTREKTSSRSSLSPADPKRRSSMPGIIVDDELPKNDSKSSLPYPTFSKEHSREAVAPRPPLNIFTPPTTDLNASKDRLSSTKPTAPPSPPLTEQTSTAGKWKPSPGKPVLVETIPEGEKEPSSRDSKIKIRLRQQSSNSNGHLRTSSDVGSNRSLHKKPREHTPTRETPLKVATPIQRSVSQPVRLDSPATTTSITDSGTNISSEATSIAPEQPSLQRPGSKLQSAQNTPDVHILPQSRGVTPLEVFIEEDSPSLLRSTPGTGITSFTPGPPPPPPAPLPIAVPKVDYLLQYGGLHQAITKNLLLAGKPMAVQQAQSPSQQPIVVANLFEPYTALLDQYEKVMSKNGSLAVATGYRSVARRLLDRLEAVFARDISSENCYCPICNAASDRSEDEPGVSWGEVLEFVCGRKDLPAWPPFTFTQSPVGLGISVEFHTPMQKLDIDVPEEYREHYIRQSRKTKQSVDKWLSRQTPGDTPTSPPDEVDDETLTFAILTHLPVDQRAPFKNLLGIVDNPAEPPHRVPTPELKNGLTLPPEPARTPTPAPRSTPEHVGLASQAIQRLYRLNCTPRDCEAALFLLHNQTLHNTLATLAAISNDEWDILVSGRFDGFLRSGAEETFPSPDPIASRGQTPLRPPTRGLTPGYNQSASTMGGIPRSRQGSYSQTNSGMSAHHGAPIAFDEETELATLAEIERDIYTGMEALEDAFETLHQKAEIVRRTIRERSAGLAAAAQRRRGTGVEVRMGTPASAASYENGHFRWEGETDDGLGDWDAVSDILPDDSASNISSSRRRRPKRRNERRTPALIEEEDEFEGESEGTQSPRKPGYR</sequence>
<dbReference type="PANTHER" id="PTHR15074">
    <property type="entry name" value="METHYL-CPG-BINDING PROTEIN"/>
    <property type="match status" value="1"/>
</dbReference>
<feature type="region of interest" description="Disordered" evidence="3">
    <location>
        <begin position="814"/>
        <end position="872"/>
    </location>
</feature>
<proteinExistence type="predicted"/>
<feature type="compositionally biased region" description="Pro residues" evidence="3">
    <location>
        <begin position="579"/>
        <end position="591"/>
    </location>
</feature>
<dbReference type="RefSeq" id="XP_064705416.1">
    <property type="nucleotide sequence ID" value="XM_064847063.1"/>
</dbReference>
<name>A0AAV9N730_9EURO</name>
<keyword evidence="5" id="KW-1185">Reference proteome</keyword>
<evidence type="ECO:0000313" key="4">
    <source>
        <dbReference type="EMBL" id="KAK5050916.1"/>
    </source>
</evidence>
<dbReference type="PANTHER" id="PTHR15074:SF5">
    <property type="entry name" value="5-METHYLCYTOSINE G_T MISMATCH-SPECIFIC DNA GLYCOSYLASE"/>
    <property type="match status" value="1"/>
</dbReference>